<feature type="transmembrane region" description="Helical" evidence="5">
    <location>
        <begin position="334"/>
        <end position="353"/>
    </location>
</feature>
<gene>
    <name evidence="6" type="ORF">CYBJADRAFT_122303</name>
</gene>
<dbReference type="OrthoDB" id="5982228at2759"/>
<comment type="subcellular location">
    <subcellularLocation>
        <location evidence="1">Membrane</location>
        <topology evidence="1">Multi-pass membrane protein</topology>
    </subcellularLocation>
</comment>
<evidence type="ECO:0000256" key="4">
    <source>
        <dbReference type="ARBA" id="ARBA00023136"/>
    </source>
</evidence>
<evidence type="ECO:0000256" key="3">
    <source>
        <dbReference type="ARBA" id="ARBA00022989"/>
    </source>
</evidence>
<feature type="transmembrane region" description="Helical" evidence="5">
    <location>
        <begin position="53"/>
        <end position="72"/>
    </location>
</feature>
<dbReference type="GeneID" id="30986812"/>
<name>A0A1E4S894_CYBJN</name>
<organism evidence="6 7">
    <name type="scientific">Cyberlindnera jadinii (strain ATCC 18201 / CBS 1600 / BCRC 20928 / JCM 3617 / NBRC 0987 / NRRL Y-1542)</name>
    <name type="common">Torula yeast</name>
    <name type="synonym">Candida utilis</name>
    <dbReference type="NCBI Taxonomy" id="983966"/>
    <lineage>
        <taxon>Eukaryota</taxon>
        <taxon>Fungi</taxon>
        <taxon>Dikarya</taxon>
        <taxon>Ascomycota</taxon>
        <taxon>Saccharomycotina</taxon>
        <taxon>Saccharomycetes</taxon>
        <taxon>Phaffomycetales</taxon>
        <taxon>Phaffomycetaceae</taxon>
        <taxon>Cyberlindnera</taxon>
    </lineage>
</organism>
<evidence type="ECO:0000256" key="2">
    <source>
        <dbReference type="ARBA" id="ARBA00022692"/>
    </source>
</evidence>
<proteinExistence type="predicted"/>
<protein>
    <submittedName>
        <fullName evidence="6">Amino acid transporter</fullName>
    </submittedName>
</protein>
<keyword evidence="2 5" id="KW-0812">Transmembrane</keyword>
<keyword evidence="4 5" id="KW-0472">Membrane</keyword>
<dbReference type="PANTHER" id="PTHR11785:SF353">
    <property type="entry name" value="METHIONINE TRANSPORTER (EUROFUNG)"/>
    <property type="match status" value="1"/>
</dbReference>
<feature type="transmembrane region" description="Helical" evidence="5">
    <location>
        <begin position="484"/>
        <end position="504"/>
    </location>
</feature>
<evidence type="ECO:0000313" key="6">
    <source>
        <dbReference type="EMBL" id="ODV75719.1"/>
    </source>
</evidence>
<feature type="transmembrane region" description="Helical" evidence="5">
    <location>
        <begin position="383"/>
        <end position="402"/>
    </location>
</feature>
<dbReference type="Gene3D" id="1.20.1740.10">
    <property type="entry name" value="Amino acid/polyamine transporter I"/>
    <property type="match status" value="1"/>
</dbReference>
<dbReference type="PIRSF" id="PIRSF006060">
    <property type="entry name" value="AA_transporter"/>
    <property type="match status" value="1"/>
</dbReference>
<feature type="transmembrane region" description="Helical" evidence="5">
    <location>
        <begin position="281"/>
        <end position="303"/>
    </location>
</feature>
<evidence type="ECO:0000256" key="5">
    <source>
        <dbReference type="SAM" id="Phobius"/>
    </source>
</evidence>
<dbReference type="Pfam" id="PF13520">
    <property type="entry name" value="AA_permease_2"/>
    <property type="match status" value="1"/>
</dbReference>
<accession>A0A1E4S894</accession>
<feature type="transmembrane region" description="Helical" evidence="5">
    <location>
        <begin position="137"/>
        <end position="162"/>
    </location>
</feature>
<feature type="transmembrane region" description="Helical" evidence="5">
    <location>
        <begin position="84"/>
        <end position="105"/>
    </location>
</feature>
<keyword evidence="7" id="KW-1185">Reference proteome</keyword>
<dbReference type="RefSeq" id="XP_020072758.1">
    <property type="nucleotide sequence ID" value="XM_020212416.1"/>
</dbReference>
<dbReference type="AlphaFoldDB" id="A0A1E4S894"/>
<dbReference type="GO" id="GO:0015179">
    <property type="term" value="F:L-amino acid transmembrane transporter activity"/>
    <property type="evidence" value="ECO:0007669"/>
    <property type="project" value="TreeGrafter"/>
</dbReference>
<reference evidence="6 7" key="1">
    <citation type="journal article" date="2016" name="Proc. Natl. Acad. Sci. U.S.A.">
        <title>Comparative genomics of biotechnologically important yeasts.</title>
        <authorList>
            <person name="Riley R."/>
            <person name="Haridas S."/>
            <person name="Wolfe K.H."/>
            <person name="Lopes M.R."/>
            <person name="Hittinger C.T."/>
            <person name="Goeker M."/>
            <person name="Salamov A.A."/>
            <person name="Wisecaver J.H."/>
            <person name="Long T.M."/>
            <person name="Calvey C.H."/>
            <person name="Aerts A.L."/>
            <person name="Barry K.W."/>
            <person name="Choi C."/>
            <person name="Clum A."/>
            <person name="Coughlan A.Y."/>
            <person name="Deshpande S."/>
            <person name="Douglass A.P."/>
            <person name="Hanson S.J."/>
            <person name="Klenk H.-P."/>
            <person name="LaButti K.M."/>
            <person name="Lapidus A."/>
            <person name="Lindquist E.A."/>
            <person name="Lipzen A.M."/>
            <person name="Meier-Kolthoff J.P."/>
            <person name="Ohm R.A."/>
            <person name="Otillar R.P."/>
            <person name="Pangilinan J.L."/>
            <person name="Peng Y."/>
            <person name="Rokas A."/>
            <person name="Rosa C.A."/>
            <person name="Scheuner C."/>
            <person name="Sibirny A.A."/>
            <person name="Slot J.C."/>
            <person name="Stielow J.B."/>
            <person name="Sun H."/>
            <person name="Kurtzman C.P."/>
            <person name="Blackwell M."/>
            <person name="Grigoriev I.V."/>
            <person name="Jeffries T.W."/>
        </authorList>
    </citation>
    <scope>NUCLEOTIDE SEQUENCE [LARGE SCALE GENOMIC DNA]</scope>
    <source>
        <strain evidence="7">ATCC 18201 / CBS 1600 / BCRC 20928 / JCM 3617 / NBRC 0987 / NRRL Y-1542</strain>
    </source>
</reference>
<dbReference type="InterPro" id="IPR002293">
    <property type="entry name" value="AA/rel_permease1"/>
</dbReference>
<feature type="transmembrane region" description="Helical" evidence="5">
    <location>
        <begin position="443"/>
        <end position="464"/>
    </location>
</feature>
<evidence type="ECO:0000313" key="7">
    <source>
        <dbReference type="Proteomes" id="UP000094389"/>
    </source>
</evidence>
<dbReference type="Proteomes" id="UP000094389">
    <property type="component" value="Unassembled WGS sequence"/>
</dbReference>
<dbReference type="OMA" id="WKLKGVA"/>
<sequence>MSKSITPFDEKDAFEVDIDPIEHPTASDTESEQLNALGAPVEKHNPLGLQLNYVSLFYMIVSGVVGTGIFGTPGSILKQIGSVGASYVLWVVGFIITLFRVLIYAEYVTYFKDRSGGDVAYLEQAYPKPEFLVPTTYAAINVVFSFATSSATAFGSYILQAANVERTTWNQRGIGVAALAFTTIMSALSTKWSLRLANFLGHVKIITLLFIAISGFVVLGGGTKVENPTANFRNAWEGTTTDPNAIANSIINISFSYGGTGYAFNLVSEMPLKKRLKGFRVLVPITFFFLFVMYILCVTAFFAGSGSLEELKQSSVLTASLYFENIFGVPGRRALDVLVALSALSHLFVVIVGHSRSLRECGRQGVLPYTNFWVSVKPFDTPLGPILVTFIINIIVLLAPPAGDAYNFVISLGSYSGYIFDFFLSLGLLLVRRQRKQRGLPSAGFKVPLPLVIIQILFQLFVIAMPLVPPSNGSLKGSNVSFFYATYCIVVIGLFLLCIAYYIVWQFVLPKYGKYAHRVELYTLENGAKGHRVVKVPLDQVEEWDKTKTHIHLSAPAEDSDSHISLDELPTASTTKA</sequence>
<feature type="transmembrane region" description="Helical" evidence="5">
    <location>
        <begin position="408"/>
        <end position="431"/>
    </location>
</feature>
<dbReference type="STRING" id="983966.A0A1E4S894"/>
<feature type="transmembrane region" description="Helical" evidence="5">
    <location>
        <begin position="199"/>
        <end position="219"/>
    </location>
</feature>
<keyword evidence="3 5" id="KW-1133">Transmembrane helix</keyword>
<feature type="transmembrane region" description="Helical" evidence="5">
    <location>
        <begin position="174"/>
        <end position="193"/>
    </location>
</feature>
<dbReference type="PANTHER" id="PTHR11785">
    <property type="entry name" value="AMINO ACID TRANSPORTER"/>
    <property type="match status" value="1"/>
</dbReference>
<dbReference type="GO" id="GO:0016020">
    <property type="term" value="C:membrane"/>
    <property type="evidence" value="ECO:0007669"/>
    <property type="project" value="UniProtKB-SubCell"/>
</dbReference>
<dbReference type="InterPro" id="IPR050598">
    <property type="entry name" value="AminoAcid_Transporter"/>
</dbReference>
<dbReference type="EMBL" id="KV453925">
    <property type="protein sequence ID" value="ODV75719.1"/>
    <property type="molecule type" value="Genomic_DNA"/>
</dbReference>
<evidence type="ECO:0000256" key="1">
    <source>
        <dbReference type="ARBA" id="ARBA00004141"/>
    </source>
</evidence>